<dbReference type="InterPro" id="IPR036770">
    <property type="entry name" value="Ankyrin_rpt-contain_sf"/>
</dbReference>
<evidence type="ECO:0000256" key="1">
    <source>
        <dbReference type="ARBA" id="ARBA00022737"/>
    </source>
</evidence>
<dbReference type="EMBL" id="LFZN01000167">
    <property type="protein sequence ID" value="KXS96665.1"/>
    <property type="molecule type" value="Genomic_DNA"/>
</dbReference>
<keyword evidence="2" id="KW-0040">ANK repeat</keyword>
<dbReference type="AlphaFoldDB" id="A0A139H2F9"/>
<dbReference type="InterPro" id="IPR027417">
    <property type="entry name" value="P-loop_NTPase"/>
</dbReference>
<dbReference type="InterPro" id="IPR056884">
    <property type="entry name" value="NPHP3-like_N"/>
</dbReference>
<dbReference type="Gene3D" id="3.40.50.300">
    <property type="entry name" value="P-loop containing nucleotide triphosphate hydrolases"/>
    <property type="match status" value="1"/>
</dbReference>
<evidence type="ECO:0000313" key="5">
    <source>
        <dbReference type="EMBL" id="KXS96665.1"/>
    </source>
</evidence>
<feature type="repeat" description="ANK" evidence="2">
    <location>
        <begin position="712"/>
        <end position="744"/>
    </location>
</feature>
<proteinExistence type="predicted"/>
<dbReference type="OrthoDB" id="3648058at2759"/>
<name>A0A139H2F9_9PEZI</name>
<organism evidence="5 6">
    <name type="scientific">Pseudocercospora eumusae</name>
    <dbReference type="NCBI Taxonomy" id="321146"/>
    <lineage>
        <taxon>Eukaryota</taxon>
        <taxon>Fungi</taxon>
        <taxon>Dikarya</taxon>
        <taxon>Ascomycota</taxon>
        <taxon>Pezizomycotina</taxon>
        <taxon>Dothideomycetes</taxon>
        <taxon>Dothideomycetidae</taxon>
        <taxon>Mycosphaerellales</taxon>
        <taxon>Mycosphaerellaceae</taxon>
        <taxon>Pseudocercospora</taxon>
    </lineage>
</organism>
<dbReference type="Pfam" id="PF12796">
    <property type="entry name" value="Ank_2"/>
    <property type="match status" value="2"/>
</dbReference>
<comment type="caution">
    <text evidence="5">The sequence shown here is derived from an EMBL/GenBank/DDBJ whole genome shotgun (WGS) entry which is preliminary data.</text>
</comment>
<reference evidence="5 6" key="1">
    <citation type="submission" date="2015-07" db="EMBL/GenBank/DDBJ databases">
        <title>Comparative genomics of the Sigatoka disease complex on banana suggests a link between parallel evolutionary changes in Pseudocercospora fijiensis and Pseudocercospora eumusae and increased virulence on the banana host.</title>
        <authorList>
            <person name="Chang T.-C."/>
            <person name="Salvucci A."/>
            <person name="Crous P.W."/>
            <person name="Stergiopoulos I."/>
        </authorList>
    </citation>
    <scope>NUCLEOTIDE SEQUENCE [LARGE SCALE GENOMIC DNA]</scope>
    <source>
        <strain evidence="5 6">CBS 114824</strain>
    </source>
</reference>
<feature type="repeat" description="ANK" evidence="2">
    <location>
        <begin position="748"/>
        <end position="780"/>
    </location>
</feature>
<dbReference type="Proteomes" id="UP000070133">
    <property type="component" value="Unassembled WGS sequence"/>
</dbReference>
<accession>A0A139H2F9</accession>
<dbReference type="PROSITE" id="PS50088">
    <property type="entry name" value="ANK_REPEAT"/>
    <property type="match status" value="5"/>
</dbReference>
<dbReference type="Pfam" id="PF00023">
    <property type="entry name" value="Ank"/>
    <property type="match status" value="1"/>
</dbReference>
<evidence type="ECO:0000256" key="2">
    <source>
        <dbReference type="PROSITE-ProRule" id="PRU00023"/>
    </source>
</evidence>
<feature type="domain" description="Nephrocystin 3-like N-terminal" evidence="4">
    <location>
        <begin position="92"/>
        <end position="262"/>
    </location>
</feature>
<evidence type="ECO:0000256" key="3">
    <source>
        <dbReference type="SAM" id="MobiDB-lite"/>
    </source>
</evidence>
<keyword evidence="1" id="KW-0677">Repeat</keyword>
<dbReference type="Gene3D" id="1.25.40.20">
    <property type="entry name" value="Ankyrin repeat-containing domain"/>
    <property type="match status" value="3"/>
</dbReference>
<protein>
    <recommendedName>
        <fullName evidence="4">Nephrocystin 3-like N-terminal domain-containing protein</fullName>
    </recommendedName>
</protein>
<dbReference type="SUPFAM" id="SSF48403">
    <property type="entry name" value="Ankyrin repeat"/>
    <property type="match status" value="1"/>
</dbReference>
<feature type="repeat" description="ANK" evidence="2">
    <location>
        <begin position="991"/>
        <end position="1031"/>
    </location>
</feature>
<dbReference type="PROSITE" id="PS50297">
    <property type="entry name" value="ANK_REP_REGION"/>
    <property type="match status" value="5"/>
</dbReference>
<evidence type="ECO:0000313" key="6">
    <source>
        <dbReference type="Proteomes" id="UP000070133"/>
    </source>
</evidence>
<dbReference type="STRING" id="321146.A0A139H2F9"/>
<dbReference type="SMART" id="SM00248">
    <property type="entry name" value="ANK"/>
    <property type="match status" value="6"/>
</dbReference>
<dbReference type="Pfam" id="PF24883">
    <property type="entry name" value="NPHP3_N"/>
    <property type="match status" value="1"/>
</dbReference>
<feature type="repeat" description="ANK" evidence="2">
    <location>
        <begin position="676"/>
        <end position="708"/>
    </location>
</feature>
<dbReference type="SUPFAM" id="SSF52540">
    <property type="entry name" value="P-loop containing nucleoside triphosphate hydrolases"/>
    <property type="match status" value="1"/>
</dbReference>
<feature type="region of interest" description="Disordered" evidence="3">
    <location>
        <begin position="1209"/>
        <end position="1236"/>
    </location>
</feature>
<feature type="repeat" description="ANK" evidence="2">
    <location>
        <begin position="956"/>
        <end position="990"/>
    </location>
</feature>
<keyword evidence="6" id="KW-1185">Reference proteome</keyword>
<feature type="compositionally biased region" description="Acidic residues" evidence="3">
    <location>
        <begin position="1225"/>
        <end position="1236"/>
    </location>
</feature>
<dbReference type="PANTHER" id="PTHR10039">
    <property type="entry name" value="AMELOGENIN"/>
    <property type="match status" value="1"/>
</dbReference>
<dbReference type="InterPro" id="IPR002110">
    <property type="entry name" value="Ankyrin_rpt"/>
</dbReference>
<evidence type="ECO:0000259" key="4">
    <source>
        <dbReference type="Pfam" id="PF24883"/>
    </source>
</evidence>
<sequence length="1236" mass="137488">MSAKVLRRRADAPQVRESLVLRTRPQRVYRGGRYSGHARTHNGDVHGDVHHNYYRTHKERTWAEKISNSLLLTTPEDDREEIVGAKGARIPGTCEWILHDDAFVSWRAGKFPALWINGAPGKGKTMLSVFLTEELGKRAAVSGDFQLVYFFCSHQGRDNIVDLLRSLLWQLLQAEPDHSAILEPWFNTKERTDYCMASRDILWSMLNKILAVHRSTVYCLLDGIDELENSSATWFCDKVLSMYDGLSQDRGSGKLHVLIVSRDMAALSSLRQIRLDDNDVNLSRDIEAFVEASIRRLSLRLNGATSEFCETVRQGLLSRSHGTFLWLGFAVHDLLQQRTPTEALETLQSLPGGISRYYERMLTNIKGRHRTRTIRLLLWVVLASRPLHLSELAAGLSTLRELEHVPLTQEAMIRDGIAMCGSLLHMHDDKVFIVHHSACQYLLDHIEACEISSSTDFIGIETMQLEILETCMRSLDSRAMQQLTTVENQRRTPSSGSHQDIRLHSLKDAQEDRARLLDHDPFLEYAVTSWMDHARSLPISLARSFFAAPFFLSKFHNARENWADLYSDLIYESIFSFRTPLLHLACVSGLSIWVEMVLDPNNHEALVSPAAQTIPSLPLSVRAKSDQMSDETTVGQKQISFALPQTYDAFHARNGSARSRCLNETTRLDINERDEENYTPLGMAILGGARHSVLLLLDHGASVNTRGGHSQYAKSALFVAVQRGQQEIAELLLDRGADVNWSSRNSRHTWTPLFAAVANADHDMVDILLSHGANEFLLNGSNAARNRGKACTPYQEAVGKGFTQIVAVLTSHAMNQLTRCPDPLDYIIRHAKVGNLGLAIALTQCPTLGGYSFSDEHFRTFVTKLRWGTHSVKAADRAFADFLLSRGASVNATYDDRLATLLHLCHNRAAAEYLLDRGADLQARDKDGRTPLHSARGNTLRSLLSRGAHVHVRDSSGMTPLHSVASSSMLGFGDLETLLNHGAVVDAQDDVGRTALHYAVQGWAKESFRETAPDDVRLLLEKGANVNICDILGQTPLHTVGTIPLIYFIHKRDDDCETSGLLRTLLSTALDTYEPTASATESTYGDALLAAPGFVAGYGLLEELMIAHGADPSIQNTRGLTSRDLMAQNVVLLQSVSAKCADCEQDPWLRERYGSIAEKFWKGAIRIRDSRDILEQHTSVWDIPIEESLEIVEQFPFVVAESSQTGIPAVADQPSAAPGSMSDSLSDEDDGGVSLR</sequence>
<gene>
    <name evidence="5" type="ORF">AC578_4402</name>
</gene>